<dbReference type="Pfam" id="PF02984">
    <property type="entry name" value="Cyclin_C"/>
    <property type="match status" value="1"/>
</dbReference>
<dbReference type="Pfam" id="PF00134">
    <property type="entry name" value="Cyclin_N"/>
    <property type="match status" value="1"/>
</dbReference>
<organism evidence="8 9">
    <name type="scientific">Salvia divinorum</name>
    <name type="common">Maria pastora</name>
    <name type="synonym">Diviner's sage</name>
    <dbReference type="NCBI Taxonomy" id="28513"/>
    <lineage>
        <taxon>Eukaryota</taxon>
        <taxon>Viridiplantae</taxon>
        <taxon>Streptophyta</taxon>
        <taxon>Embryophyta</taxon>
        <taxon>Tracheophyta</taxon>
        <taxon>Spermatophyta</taxon>
        <taxon>Magnoliopsida</taxon>
        <taxon>eudicotyledons</taxon>
        <taxon>Gunneridae</taxon>
        <taxon>Pentapetalae</taxon>
        <taxon>asterids</taxon>
        <taxon>lamiids</taxon>
        <taxon>Lamiales</taxon>
        <taxon>Lamiaceae</taxon>
        <taxon>Nepetoideae</taxon>
        <taxon>Mentheae</taxon>
        <taxon>Salviinae</taxon>
        <taxon>Salvia</taxon>
        <taxon>Salvia subgen. Calosphace</taxon>
    </lineage>
</organism>
<dbReference type="InterPro" id="IPR036915">
    <property type="entry name" value="Cyclin-like_sf"/>
</dbReference>
<dbReference type="InterPro" id="IPR006671">
    <property type="entry name" value="Cyclin_N"/>
</dbReference>
<feature type="compositionally biased region" description="Basic and acidic residues" evidence="6">
    <location>
        <begin position="17"/>
        <end position="29"/>
    </location>
</feature>
<evidence type="ECO:0000256" key="4">
    <source>
        <dbReference type="ARBA" id="ARBA00023306"/>
    </source>
</evidence>
<keyword evidence="4" id="KW-0131">Cell cycle</keyword>
<dbReference type="Proteomes" id="UP001567538">
    <property type="component" value="Unassembled WGS sequence"/>
</dbReference>
<evidence type="ECO:0000256" key="6">
    <source>
        <dbReference type="SAM" id="MobiDB-lite"/>
    </source>
</evidence>
<evidence type="ECO:0000256" key="2">
    <source>
        <dbReference type="ARBA" id="ARBA00022618"/>
    </source>
</evidence>
<dbReference type="EMBL" id="JBEAFC010000004">
    <property type="protein sequence ID" value="KAL1557944.1"/>
    <property type="molecule type" value="Genomic_DNA"/>
</dbReference>
<dbReference type="InterPro" id="IPR004367">
    <property type="entry name" value="Cyclin_C-dom"/>
</dbReference>
<accession>A0ABD1HNB4</accession>
<gene>
    <name evidence="8" type="primary">CYCD3</name>
    <name evidence="8" type="ORF">AAHA92_08470</name>
</gene>
<dbReference type="CDD" id="cd20544">
    <property type="entry name" value="CYCLIN_AtCycD-like_rpt2"/>
    <property type="match status" value="1"/>
</dbReference>
<keyword evidence="2" id="KW-0132">Cell division</keyword>
<keyword evidence="3 5" id="KW-0195">Cyclin</keyword>
<comment type="caution">
    <text evidence="8">The sequence shown here is derived from an EMBL/GenBank/DDBJ whole genome shotgun (WGS) entry which is preliminary data.</text>
</comment>
<dbReference type="GO" id="GO:0051301">
    <property type="term" value="P:cell division"/>
    <property type="evidence" value="ECO:0007669"/>
    <property type="project" value="UniProtKB-KW"/>
</dbReference>
<dbReference type="PROSITE" id="PS00292">
    <property type="entry name" value="CYCLINS"/>
    <property type="match status" value="1"/>
</dbReference>
<name>A0ABD1HNB4_SALDI</name>
<dbReference type="CDD" id="cd20543">
    <property type="entry name" value="CYCLIN_AtCycD-like_rpt1"/>
    <property type="match status" value="1"/>
</dbReference>
<dbReference type="FunFam" id="1.10.472.10:FF:000060">
    <property type="entry name" value="D6-type cyclin"/>
    <property type="match status" value="1"/>
</dbReference>
<keyword evidence="9" id="KW-1185">Reference proteome</keyword>
<evidence type="ECO:0000256" key="3">
    <source>
        <dbReference type="ARBA" id="ARBA00023127"/>
    </source>
</evidence>
<dbReference type="InterPro" id="IPR048258">
    <property type="entry name" value="Cyclins_cyclin-box"/>
</dbReference>
<proteinExistence type="inferred from homology"/>
<dbReference type="PANTHER" id="PTHR10177">
    <property type="entry name" value="CYCLINS"/>
    <property type="match status" value="1"/>
</dbReference>
<dbReference type="Gene3D" id="1.10.472.10">
    <property type="entry name" value="Cyclin-like"/>
    <property type="match status" value="2"/>
</dbReference>
<evidence type="ECO:0000256" key="5">
    <source>
        <dbReference type="RuleBase" id="RU000383"/>
    </source>
</evidence>
<feature type="region of interest" description="Disordered" evidence="6">
    <location>
        <begin position="1"/>
        <end position="40"/>
    </location>
</feature>
<dbReference type="InterPro" id="IPR039361">
    <property type="entry name" value="Cyclin"/>
</dbReference>
<dbReference type="AlphaFoldDB" id="A0ABD1HNB4"/>
<comment type="similarity">
    <text evidence="1">Belongs to the cyclin family. Cyclin D subfamily.</text>
</comment>
<dbReference type="SUPFAM" id="SSF47954">
    <property type="entry name" value="Cyclin-like"/>
    <property type="match status" value="2"/>
</dbReference>
<evidence type="ECO:0000313" key="9">
    <source>
        <dbReference type="Proteomes" id="UP001567538"/>
    </source>
</evidence>
<feature type="domain" description="Cyclin-like" evidence="7">
    <location>
        <begin position="88"/>
        <end position="175"/>
    </location>
</feature>
<reference evidence="8 9" key="1">
    <citation type="submission" date="2024-06" db="EMBL/GenBank/DDBJ databases">
        <title>A chromosome level genome sequence of Diviner's sage (Salvia divinorum).</title>
        <authorList>
            <person name="Ford S.A."/>
            <person name="Ro D.-K."/>
            <person name="Ness R.W."/>
            <person name="Phillips M.A."/>
        </authorList>
    </citation>
    <scope>NUCLEOTIDE SEQUENCE [LARGE SCALE GENOMIC DNA]</scope>
    <source>
        <strain evidence="8">SAF-2024a</strain>
        <tissue evidence="8">Leaf</tissue>
    </source>
</reference>
<protein>
    <submittedName>
        <fullName evidence="8">Cyclin</fullName>
    </submittedName>
</protein>
<evidence type="ECO:0000313" key="8">
    <source>
        <dbReference type="EMBL" id="KAL1557944.1"/>
    </source>
</evidence>
<evidence type="ECO:0000259" key="7">
    <source>
        <dbReference type="SMART" id="SM00385"/>
    </source>
</evidence>
<dbReference type="InterPro" id="IPR013763">
    <property type="entry name" value="Cyclin-like_dom"/>
</dbReference>
<sequence length="335" mass="37865">MAVDHNNAPKSSLPHTLHCEEQQEEESKSEITSNDNNNHPLLPFEYDLRWDEDELRSLLRRDRESQTPLIKPAARLIPSPSARTQAVEFVLAISSHHGFSASAAVLAVNFVDRFLSSFDGDERPWLLQLAAVACLSLAAKVEETHVPLLVDLQVEDAKYLFEAKTIMRMELLILSSLDWRMNPVTPLSFIDHFVRRLGFEKGFAIRLQFLTCCENTIISFISDSRWVGYSAGVVASATMLHVVHQVEYCFYAVECEKMVFEVLGISKMEVEKCCTLISDVHSNKKKKLSTRRNCESSGSRCSWNDATIVDGEVANDDGDDDESCHCHPILKKHKH</sequence>
<dbReference type="SMART" id="SM00385">
    <property type="entry name" value="CYCLIN"/>
    <property type="match status" value="1"/>
</dbReference>
<evidence type="ECO:0000256" key="1">
    <source>
        <dbReference type="ARBA" id="ARBA00009065"/>
    </source>
</evidence>